<evidence type="ECO:0000256" key="1">
    <source>
        <dbReference type="SAM" id="MobiDB-lite"/>
    </source>
</evidence>
<dbReference type="Proteomes" id="UP000566813">
    <property type="component" value="Unassembled WGS sequence"/>
</dbReference>
<dbReference type="EMBL" id="JACLAW010000010">
    <property type="protein sequence ID" value="MBC2666474.1"/>
    <property type="molecule type" value="Genomic_DNA"/>
</dbReference>
<keyword evidence="3" id="KW-1185">Reference proteome</keyword>
<protein>
    <submittedName>
        <fullName evidence="2">Uncharacterized protein</fullName>
    </submittedName>
</protein>
<proteinExistence type="predicted"/>
<name>A0A7X1FTA3_9SPHN</name>
<evidence type="ECO:0000313" key="3">
    <source>
        <dbReference type="Proteomes" id="UP000566813"/>
    </source>
</evidence>
<comment type="caution">
    <text evidence="2">The sequence shown here is derived from an EMBL/GenBank/DDBJ whole genome shotgun (WGS) entry which is preliminary data.</text>
</comment>
<reference evidence="2 3" key="1">
    <citation type="submission" date="2020-08" db="EMBL/GenBank/DDBJ databases">
        <title>The genome sequence of type strain Novosphingobium flavum NBRC 111647.</title>
        <authorList>
            <person name="Liu Y."/>
        </authorList>
    </citation>
    <scope>NUCLEOTIDE SEQUENCE [LARGE SCALE GENOMIC DNA]</scope>
    <source>
        <strain evidence="2 3">NBRC 111647</strain>
    </source>
</reference>
<feature type="region of interest" description="Disordered" evidence="1">
    <location>
        <begin position="80"/>
        <end position="110"/>
    </location>
</feature>
<dbReference type="AlphaFoldDB" id="A0A7X1FTA3"/>
<gene>
    <name evidence="2" type="ORF">H7F51_13175</name>
</gene>
<feature type="compositionally biased region" description="Basic and acidic residues" evidence="1">
    <location>
        <begin position="86"/>
        <end position="98"/>
    </location>
</feature>
<evidence type="ECO:0000313" key="2">
    <source>
        <dbReference type="EMBL" id="MBC2666474.1"/>
    </source>
</evidence>
<sequence length="203" mass="21992">MNPLSDLIAPVLALLPVMAGGADSVVADPLANGEVALTRPAEESATGPEVESFSGLVRAMREADTARQVRIEQRLIIRIAPGPPPRDLRDPRDPRRNMLSEPPPRAAPRMAERKMNQCVQVGGIAGVQPDGPSRLMLFMRDQRIVSASLEKTCNARDFYSGFLVERSTDGMICAGRDRLLSRSGSNCALGKFRQLVGAVDDDE</sequence>
<dbReference type="RefSeq" id="WP_185664780.1">
    <property type="nucleotide sequence ID" value="NZ_JACLAW010000010.1"/>
</dbReference>
<organism evidence="2 3">
    <name type="scientific">Novosphingobium flavum</name>
    <dbReference type="NCBI Taxonomy" id="1778672"/>
    <lineage>
        <taxon>Bacteria</taxon>
        <taxon>Pseudomonadati</taxon>
        <taxon>Pseudomonadota</taxon>
        <taxon>Alphaproteobacteria</taxon>
        <taxon>Sphingomonadales</taxon>
        <taxon>Sphingomonadaceae</taxon>
        <taxon>Novosphingobium</taxon>
    </lineage>
</organism>
<accession>A0A7X1FTA3</accession>